<accession>A0A0A9FGY2</accession>
<organism evidence="1">
    <name type="scientific">Arundo donax</name>
    <name type="common">Giant reed</name>
    <name type="synonym">Donax arundinaceus</name>
    <dbReference type="NCBI Taxonomy" id="35708"/>
    <lineage>
        <taxon>Eukaryota</taxon>
        <taxon>Viridiplantae</taxon>
        <taxon>Streptophyta</taxon>
        <taxon>Embryophyta</taxon>
        <taxon>Tracheophyta</taxon>
        <taxon>Spermatophyta</taxon>
        <taxon>Magnoliopsida</taxon>
        <taxon>Liliopsida</taxon>
        <taxon>Poales</taxon>
        <taxon>Poaceae</taxon>
        <taxon>PACMAD clade</taxon>
        <taxon>Arundinoideae</taxon>
        <taxon>Arundineae</taxon>
        <taxon>Arundo</taxon>
    </lineage>
</organism>
<proteinExistence type="predicted"/>
<evidence type="ECO:0000313" key="1">
    <source>
        <dbReference type="EMBL" id="JAE09391.1"/>
    </source>
</evidence>
<protein>
    <submittedName>
        <fullName evidence="1">Uncharacterized protein</fullName>
    </submittedName>
</protein>
<reference evidence="1" key="2">
    <citation type="journal article" date="2015" name="Data Brief">
        <title>Shoot transcriptome of the giant reed, Arundo donax.</title>
        <authorList>
            <person name="Barrero R.A."/>
            <person name="Guerrero F.D."/>
            <person name="Moolhuijzen P."/>
            <person name="Goolsby J.A."/>
            <person name="Tidwell J."/>
            <person name="Bellgard S.E."/>
            <person name="Bellgard M.I."/>
        </authorList>
    </citation>
    <scope>NUCLEOTIDE SEQUENCE</scope>
    <source>
        <tissue evidence="1">Shoot tissue taken approximately 20 cm above the soil surface</tissue>
    </source>
</reference>
<dbReference type="AlphaFoldDB" id="A0A0A9FGY2"/>
<dbReference type="EMBL" id="GBRH01188505">
    <property type="protein sequence ID" value="JAE09391.1"/>
    <property type="molecule type" value="Transcribed_RNA"/>
</dbReference>
<sequence length="99" mass="10077">MEAARLGASCRPPRARSSFPALGWMPGHTVSPHRLYSASVAPDAPCARSSATTAVASASATALAIAGLLATCLLARTQADKAVGLGVSEQRLQCCALRV</sequence>
<reference evidence="1" key="1">
    <citation type="submission" date="2014-09" db="EMBL/GenBank/DDBJ databases">
        <authorList>
            <person name="Magalhaes I.L.F."/>
            <person name="Oliveira U."/>
            <person name="Santos F.R."/>
            <person name="Vidigal T.H.D.A."/>
            <person name="Brescovit A.D."/>
            <person name="Santos A.J."/>
        </authorList>
    </citation>
    <scope>NUCLEOTIDE SEQUENCE</scope>
    <source>
        <tissue evidence="1">Shoot tissue taken approximately 20 cm above the soil surface</tissue>
    </source>
</reference>
<name>A0A0A9FGY2_ARUDO</name>